<feature type="transmembrane region" description="Helical" evidence="1">
    <location>
        <begin position="145"/>
        <end position="162"/>
    </location>
</feature>
<organism evidence="2 3">
    <name type="scientific">Tribonema minus</name>
    <dbReference type="NCBI Taxonomy" id="303371"/>
    <lineage>
        <taxon>Eukaryota</taxon>
        <taxon>Sar</taxon>
        <taxon>Stramenopiles</taxon>
        <taxon>Ochrophyta</taxon>
        <taxon>PX clade</taxon>
        <taxon>Xanthophyceae</taxon>
        <taxon>Tribonematales</taxon>
        <taxon>Tribonemataceae</taxon>
        <taxon>Tribonema</taxon>
    </lineage>
</organism>
<keyword evidence="1" id="KW-0812">Transmembrane</keyword>
<dbReference type="AlphaFoldDB" id="A0A836CLC2"/>
<evidence type="ECO:0000313" key="3">
    <source>
        <dbReference type="Proteomes" id="UP000664859"/>
    </source>
</evidence>
<comment type="caution">
    <text evidence="2">The sequence shown here is derived from an EMBL/GenBank/DDBJ whole genome shotgun (WGS) entry which is preliminary data.</text>
</comment>
<dbReference type="EMBL" id="JAFCMP010000088">
    <property type="protein sequence ID" value="KAG5187571.1"/>
    <property type="molecule type" value="Genomic_DNA"/>
</dbReference>
<dbReference type="OrthoDB" id="78870at2759"/>
<name>A0A836CLC2_9STRA</name>
<keyword evidence="1" id="KW-0472">Membrane</keyword>
<evidence type="ECO:0008006" key="4">
    <source>
        <dbReference type="Google" id="ProtNLM"/>
    </source>
</evidence>
<keyword evidence="1" id="KW-1133">Transmembrane helix</keyword>
<dbReference type="Proteomes" id="UP000664859">
    <property type="component" value="Unassembled WGS sequence"/>
</dbReference>
<proteinExistence type="predicted"/>
<protein>
    <recommendedName>
        <fullName evidence="4">Peroxin-13</fullName>
    </recommendedName>
</protein>
<keyword evidence="3" id="KW-1185">Reference proteome</keyword>
<reference evidence="2" key="1">
    <citation type="submission" date="2021-02" db="EMBL/GenBank/DDBJ databases">
        <title>First Annotated Genome of the Yellow-green Alga Tribonema minus.</title>
        <authorList>
            <person name="Mahan K.M."/>
        </authorList>
    </citation>
    <scope>NUCLEOTIDE SEQUENCE</scope>
    <source>
        <strain evidence="2">UTEX B ZZ1240</strain>
    </source>
</reference>
<evidence type="ECO:0000256" key="1">
    <source>
        <dbReference type="SAM" id="Phobius"/>
    </source>
</evidence>
<accession>A0A836CLC2</accession>
<gene>
    <name evidence="2" type="ORF">JKP88DRAFT_235165</name>
</gene>
<sequence length="219" mass="23354">MASSYGGMSSYGGGMYGGGMYGGGYGGSSYGGYGGSMYGGYGSRMGMYGGGMGGMGMEGGMGPQFSWLHSIQHFTSSMGYLTELLGMNTQAIGFFVGNLMSFIENAGLALASLQPWREFPPGHPRHGEPPPTAEEERRRVTRVRVLRWVASLLIAYAGFKLLRLLRGAPQRRALTHRAAPTRMLAETAMENIFSGGRSAPQSARAPVMPAVDLSDPWSL</sequence>
<evidence type="ECO:0000313" key="2">
    <source>
        <dbReference type="EMBL" id="KAG5187571.1"/>
    </source>
</evidence>